<dbReference type="EMBL" id="JAAQOM010000013">
    <property type="protein sequence ID" value="NIA56126.1"/>
    <property type="molecule type" value="Genomic_DNA"/>
</dbReference>
<evidence type="ECO:0000256" key="3">
    <source>
        <dbReference type="ARBA" id="ARBA00023295"/>
    </source>
</evidence>
<dbReference type="Gene3D" id="3.20.20.80">
    <property type="entry name" value="Glycosidases"/>
    <property type="match status" value="1"/>
</dbReference>
<evidence type="ECO:0000259" key="5">
    <source>
        <dbReference type="Pfam" id="PF00150"/>
    </source>
</evidence>
<dbReference type="InterPro" id="IPR018087">
    <property type="entry name" value="Glyco_hydro_5_CS"/>
</dbReference>
<keyword evidence="3 4" id="KW-0326">Glycosidase</keyword>
<evidence type="ECO:0000313" key="7">
    <source>
        <dbReference type="Proteomes" id="UP000716322"/>
    </source>
</evidence>
<comment type="caution">
    <text evidence="6">The sequence shown here is derived from an EMBL/GenBank/DDBJ whole genome shotgun (WGS) entry which is preliminary data.</text>
</comment>
<evidence type="ECO:0000256" key="4">
    <source>
        <dbReference type="RuleBase" id="RU361153"/>
    </source>
</evidence>
<dbReference type="SUPFAM" id="SSF51445">
    <property type="entry name" value="(Trans)glycosidases"/>
    <property type="match status" value="1"/>
</dbReference>
<reference evidence="6 7" key="1">
    <citation type="submission" date="2020-03" db="EMBL/GenBank/DDBJ databases">
        <title>Genome sequence of strain Massilia sp. TW-1.</title>
        <authorList>
            <person name="Chaudhary D.K."/>
        </authorList>
    </citation>
    <scope>NUCLEOTIDE SEQUENCE [LARGE SCALE GENOMIC DNA]</scope>
    <source>
        <strain evidence="6 7">TW-1</strain>
    </source>
</reference>
<dbReference type="Proteomes" id="UP000716322">
    <property type="component" value="Unassembled WGS sequence"/>
</dbReference>
<dbReference type="GO" id="GO:0016787">
    <property type="term" value="F:hydrolase activity"/>
    <property type="evidence" value="ECO:0007669"/>
    <property type="project" value="UniProtKB-KW"/>
</dbReference>
<keyword evidence="7" id="KW-1185">Reference proteome</keyword>
<dbReference type="Pfam" id="PF00150">
    <property type="entry name" value="Cellulase"/>
    <property type="match status" value="1"/>
</dbReference>
<feature type="domain" description="Glycoside hydrolase family 5" evidence="5">
    <location>
        <begin position="3"/>
        <end position="277"/>
    </location>
</feature>
<proteinExistence type="inferred from homology"/>
<dbReference type="PROSITE" id="PS00659">
    <property type="entry name" value="GLYCOSYL_HYDROL_F5"/>
    <property type="match status" value="1"/>
</dbReference>
<evidence type="ECO:0000256" key="2">
    <source>
        <dbReference type="ARBA" id="ARBA00022801"/>
    </source>
</evidence>
<keyword evidence="2 4" id="KW-0378">Hydrolase</keyword>
<dbReference type="InterPro" id="IPR017853">
    <property type="entry name" value="GH"/>
</dbReference>
<dbReference type="InterPro" id="IPR001547">
    <property type="entry name" value="Glyco_hydro_5"/>
</dbReference>
<keyword evidence="1" id="KW-0732">Signal</keyword>
<gene>
    <name evidence="6" type="ORF">HAV22_21065</name>
</gene>
<sequence>MGRGVNIIGYDPFWRDGAQGNYKDEHFAKIKAAGFSTVRAVLFAFRALDAQNRLDPRWLNRLDWVVATARKHGLNVIIDEHDFDECSKDVPACMPKLKAVWAQLAERYRNEPNTVIFELLNEPHGQFDAATWNASFPQVLAVMRKTNPTRNVILGGVQWNSRSTLKDLQLPADDRHLIATFHYYDPFPFTHQGASWADEPIRSTTGVHFGTAAERARIDTDFAAVKAWSDASGRPVFLGEFGAYDKGAMDERALWTATVARTAEKYRFAWAYWQFSSDFLLYDFKRDDFVQPILKALVPAT</sequence>
<protein>
    <submittedName>
        <fullName evidence="6">Glycoside hydrolase family 5 protein</fullName>
    </submittedName>
</protein>
<dbReference type="PANTHER" id="PTHR31297">
    <property type="entry name" value="GLUCAN ENDO-1,6-BETA-GLUCOSIDASE B"/>
    <property type="match status" value="1"/>
</dbReference>
<name>A0ABX0PH06_9BURK</name>
<dbReference type="PANTHER" id="PTHR31297:SF17">
    <property type="entry name" value="ENDOGLUCANASE"/>
    <property type="match status" value="1"/>
</dbReference>
<organism evidence="6 7">
    <name type="scientific">Telluria antibiotica</name>
    <dbReference type="NCBI Taxonomy" id="2717319"/>
    <lineage>
        <taxon>Bacteria</taxon>
        <taxon>Pseudomonadati</taxon>
        <taxon>Pseudomonadota</taxon>
        <taxon>Betaproteobacteria</taxon>
        <taxon>Burkholderiales</taxon>
        <taxon>Oxalobacteraceae</taxon>
        <taxon>Telluria group</taxon>
        <taxon>Telluria</taxon>
    </lineage>
</organism>
<dbReference type="InterPro" id="IPR050386">
    <property type="entry name" value="Glycosyl_hydrolase_5"/>
</dbReference>
<evidence type="ECO:0000256" key="1">
    <source>
        <dbReference type="ARBA" id="ARBA00022729"/>
    </source>
</evidence>
<evidence type="ECO:0000313" key="6">
    <source>
        <dbReference type="EMBL" id="NIA56126.1"/>
    </source>
</evidence>
<accession>A0ABX0PH06</accession>
<comment type="similarity">
    <text evidence="4">Belongs to the glycosyl hydrolase 5 (cellulase A) family.</text>
</comment>